<dbReference type="STRING" id="1802500.A2801_03865"/>
<dbReference type="EMBL" id="MGGM01000004">
    <property type="protein sequence ID" value="OGM30110.1"/>
    <property type="molecule type" value="Genomic_DNA"/>
</dbReference>
<proteinExistence type="predicted"/>
<sequence length="126" mass="15029">MSRLFYDHLLDLDELETRVKVITKDREEQNEIFRLIDEIVHHRVVGCILNHLPEEHHEKFLVHLSERPHDKQILDFLRDKILEDIEGFIKQEIRTVAIELLKIVADENSPEVHKLKARTLRKARNG</sequence>
<protein>
    <submittedName>
        <fullName evidence="1">Uncharacterized protein</fullName>
    </submittedName>
</protein>
<gene>
    <name evidence="1" type="ORF">A2801_03865</name>
</gene>
<dbReference type="Proteomes" id="UP000177263">
    <property type="component" value="Unassembled WGS sequence"/>
</dbReference>
<organism evidence="1 2">
    <name type="scientific">Candidatus Woesebacteria bacterium RIFCSPHIGHO2_01_FULL_41_10</name>
    <dbReference type="NCBI Taxonomy" id="1802500"/>
    <lineage>
        <taxon>Bacteria</taxon>
        <taxon>Candidatus Woeseibacteriota</taxon>
    </lineage>
</organism>
<evidence type="ECO:0000313" key="2">
    <source>
        <dbReference type="Proteomes" id="UP000177263"/>
    </source>
</evidence>
<evidence type="ECO:0000313" key="1">
    <source>
        <dbReference type="EMBL" id="OGM30110.1"/>
    </source>
</evidence>
<reference evidence="1 2" key="1">
    <citation type="journal article" date="2016" name="Nat. Commun.">
        <title>Thousands of microbial genomes shed light on interconnected biogeochemical processes in an aquifer system.</title>
        <authorList>
            <person name="Anantharaman K."/>
            <person name="Brown C.T."/>
            <person name="Hug L.A."/>
            <person name="Sharon I."/>
            <person name="Castelle C.J."/>
            <person name="Probst A.J."/>
            <person name="Thomas B.C."/>
            <person name="Singh A."/>
            <person name="Wilkins M.J."/>
            <person name="Karaoz U."/>
            <person name="Brodie E.L."/>
            <person name="Williams K.H."/>
            <person name="Hubbard S.S."/>
            <person name="Banfield J.F."/>
        </authorList>
    </citation>
    <scope>NUCLEOTIDE SEQUENCE [LARGE SCALE GENOMIC DNA]</scope>
</reference>
<comment type="caution">
    <text evidence="1">The sequence shown here is derived from an EMBL/GenBank/DDBJ whole genome shotgun (WGS) entry which is preliminary data.</text>
</comment>
<accession>A0A1F7YSA0</accession>
<dbReference type="AlphaFoldDB" id="A0A1F7YSA0"/>
<name>A0A1F7YSA0_9BACT</name>